<evidence type="ECO:0000313" key="5">
    <source>
        <dbReference type="Proteomes" id="UP000094236"/>
    </source>
</evidence>
<feature type="region of interest" description="Disordered" evidence="2">
    <location>
        <begin position="47"/>
        <end position="80"/>
    </location>
</feature>
<feature type="compositionally biased region" description="Basic and acidic residues" evidence="2">
    <location>
        <begin position="822"/>
        <end position="833"/>
    </location>
</feature>
<dbReference type="OrthoDB" id="299997at2759"/>
<dbReference type="SUPFAM" id="SSF57850">
    <property type="entry name" value="RING/U-box"/>
    <property type="match status" value="1"/>
</dbReference>
<evidence type="ECO:0000256" key="2">
    <source>
        <dbReference type="SAM" id="MobiDB-lite"/>
    </source>
</evidence>
<feature type="compositionally biased region" description="Low complexity" evidence="2">
    <location>
        <begin position="11"/>
        <end position="29"/>
    </location>
</feature>
<dbReference type="GO" id="GO:0008270">
    <property type="term" value="F:zinc ion binding"/>
    <property type="evidence" value="ECO:0007669"/>
    <property type="project" value="UniProtKB-KW"/>
</dbReference>
<reference evidence="5" key="1">
    <citation type="submission" date="2016-05" db="EMBL/GenBank/DDBJ databases">
        <title>Comparative genomics of biotechnologically important yeasts.</title>
        <authorList>
            <consortium name="DOE Joint Genome Institute"/>
            <person name="Riley R."/>
            <person name="Haridas S."/>
            <person name="Wolfe K.H."/>
            <person name="Lopes M.R."/>
            <person name="Hittinger C.T."/>
            <person name="Goker M."/>
            <person name="Salamov A."/>
            <person name="Wisecaver J."/>
            <person name="Long T.M."/>
            <person name="Aerts A.L."/>
            <person name="Barry K."/>
            <person name="Choi C."/>
            <person name="Clum A."/>
            <person name="Coughlan A.Y."/>
            <person name="Deshpande S."/>
            <person name="Douglass A.P."/>
            <person name="Hanson S.J."/>
            <person name="Klenk H.-P."/>
            <person name="Labutti K."/>
            <person name="Lapidus A."/>
            <person name="Lindquist E."/>
            <person name="Lipzen A."/>
            <person name="Meier-Kolthoff J.P."/>
            <person name="Ohm R.A."/>
            <person name="Otillar R.P."/>
            <person name="Pangilinan J."/>
            <person name="Peng Y."/>
            <person name="Rokas A."/>
            <person name="Rosa C.A."/>
            <person name="Scheuner C."/>
            <person name="Sibirny A.A."/>
            <person name="Slot J.C."/>
            <person name="Stielow J.B."/>
            <person name="Sun H."/>
            <person name="Kurtzman C.P."/>
            <person name="Blackwell M."/>
            <person name="Grigoriev I.V."/>
            <person name="Jeffries T.W."/>
        </authorList>
    </citation>
    <scope>NUCLEOTIDE SEQUENCE [LARGE SCALE GENOMIC DNA]</scope>
    <source>
        <strain evidence="5">NRRL Y-2460</strain>
    </source>
</reference>
<name>A0A1E4TXN6_PACTA</name>
<sequence>MNTLSTEKTRNSTTNTTPTSITTASPTTSSRLLKKTNFKRMSRQILFGPSKIRSSKKRPKVPQALQLNTPQTTSRSNFGSVGSNNSITWDDDNFFSKDSSHFDGNITPLNGGGMSIAKNSKVSYREARCCLCLDLLAYSLQDETPPIELTCGHQSHSECLLLSLDKYDIDYRPDCPICHLPAQFADRVTEETVIQELLIRTMEDIADGNNILEVITETAPSDLQKNPMEPDFFVESYPTTPDSFKHDGDEIFDSYPKTPSEARTLDPLVCNTNYTKSGSSNPFNDDIPSASQISASEMLFEEISNPSVSFLPEIPKIKLSENAIQKQSLYELECIINVTGPAFQAPEVNDSNNTASAKKSVIDGIINDLKSRILDWKGISFDSLGELIIFDFLKISDGTDWYLAQCYLFENILLMVNEDGTSINGTVMVKEHISSVVETDKRIGSIMLNLKEDSLPILYISSENRIINQKWFKYLSQIHKLSKAKTEFNLKIPLIQISTNAWSLVKDKDLLPKEVILFNQLTEKGLDLPINILKKSIPAPERLPMVLMISVSLINFSSPDNSKNYLSNLKKFLRTTLANLQDCDRVGLIFVGRNGLGQKAKNAIFIGTLRPSLTEWDRIINDLKVFDNIGDNEVPILENSYEELYIALHNCQLLISTIFDWADQQKTIKKILIVTNSSFENCDENGNYISSLETKLKDVIKNLFLEYEFSITSILLRNNYEEHFLNYLNKVSMDICYNDKLNNITVIKGFQFLRCDNFDELIKFVPKLIETFTKITIPKLHIKMRSLTPLIHFDKIESTNGELAKLKVGHDEDKDTDADTDNNDKGKDKDKDGHHSAITELDLIIHDIDIGFNKSLSLGLNIDLKKFEATQKLNPEGGFSVLPLIEFQSRWLDGLQSKISKSSIKLDLVKNFTDQQQQQLTSLNQALNISTRSNNFSPVANSNGEINASTDYMDIPVLPPISSQREVLFVKRQIELIMVNSLHRSIQLAMAHQPAAARSCLLEMISLTWGIVKSCNCDAVVNPNTGMRLVQYIDKWSKEISAIGDEYTTDNTNKNNSISNVRPFDAVFSLLLQAEVSSAVV</sequence>
<dbReference type="InterPro" id="IPR001841">
    <property type="entry name" value="Znf_RING"/>
</dbReference>
<proteinExistence type="predicted"/>
<keyword evidence="1" id="KW-0862">Zinc</keyword>
<evidence type="ECO:0000313" key="4">
    <source>
        <dbReference type="EMBL" id="ODV96428.1"/>
    </source>
</evidence>
<feature type="region of interest" description="Disordered" evidence="2">
    <location>
        <begin position="1"/>
        <end position="29"/>
    </location>
</feature>
<dbReference type="AlphaFoldDB" id="A0A1E4TXN6"/>
<keyword evidence="1" id="KW-0863">Zinc-finger</keyword>
<dbReference type="PROSITE" id="PS50089">
    <property type="entry name" value="ZF_RING_2"/>
    <property type="match status" value="1"/>
</dbReference>
<dbReference type="Proteomes" id="UP000094236">
    <property type="component" value="Unassembled WGS sequence"/>
</dbReference>
<dbReference type="InterPro" id="IPR013083">
    <property type="entry name" value="Znf_RING/FYVE/PHD"/>
</dbReference>
<evidence type="ECO:0000256" key="1">
    <source>
        <dbReference type="PROSITE-ProRule" id="PRU00175"/>
    </source>
</evidence>
<keyword evidence="1" id="KW-0479">Metal-binding</keyword>
<feature type="domain" description="RING-type" evidence="3">
    <location>
        <begin position="129"/>
        <end position="179"/>
    </location>
</feature>
<accession>A0A1E4TXN6</accession>
<protein>
    <recommendedName>
        <fullName evidence="3">RING-type domain-containing protein</fullName>
    </recommendedName>
</protein>
<gene>
    <name evidence="4" type="ORF">PACTADRAFT_33597</name>
</gene>
<dbReference type="SMART" id="SM00184">
    <property type="entry name" value="RING"/>
    <property type="match status" value="1"/>
</dbReference>
<organism evidence="4 5">
    <name type="scientific">Pachysolen tannophilus NRRL Y-2460</name>
    <dbReference type="NCBI Taxonomy" id="669874"/>
    <lineage>
        <taxon>Eukaryota</taxon>
        <taxon>Fungi</taxon>
        <taxon>Dikarya</taxon>
        <taxon>Ascomycota</taxon>
        <taxon>Saccharomycotina</taxon>
        <taxon>Pichiomycetes</taxon>
        <taxon>Pachysolenaceae</taxon>
        <taxon>Pachysolen</taxon>
    </lineage>
</organism>
<feature type="region of interest" description="Disordered" evidence="2">
    <location>
        <begin position="807"/>
        <end position="833"/>
    </location>
</feature>
<dbReference type="EMBL" id="KV454013">
    <property type="protein sequence ID" value="ODV96428.1"/>
    <property type="molecule type" value="Genomic_DNA"/>
</dbReference>
<dbReference type="STRING" id="669874.A0A1E4TXN6"/>
<feature type="compositionally biased region" description="Polar residues" evidence="2">
    <location>
        <begin position="65"/>
        <end position="80"/>
    </location>
</feature>
<evidence type="ECO:0000259" key="3">
    <source>
        <dbReference type="PROSITE" id="PS50089"/>
    </source>
</evidence>
<dbReference type="Gene3D" id="3.30.40.10">
    <property type="entry name" value="Zinc/RING finger domain, C3HC4 (zinc finger)"/>
    <property type="match status" value="1"/>
</dbReference>
<keyword evidence="5" id="KW-1185">Reference proteome</keyword>